<dbReference type="EMBL" id="CP036291">
    <property type="protein sequence ID" value="QDU87419.1"/>
    <property type="molecule type" value="Genomic_DNA"/>
</dbReference>
<organism evidence="4 5">
    <name type="scientific">Pirellulimonas nuda</name>
    <dbReference type="NCBI Taxonomy" id="2528009"/>
    <lineage>
        <taxon>Bacteria</taxon>
        <taxon>Pseudomonadati</taxon>
        <taxon>Planctomycetota</taxon>
        <taxon>Planctomycetia</taxon>
        <taxon>Pirellulales</taxon>
        <taxon>Lacipirellulaceae</taxon>
        <taxon>Pirellulimonas</taxon>
    </lineage>
</organism>
<keyword evidence="2" id="KW-0472">Membrane</keyword>
<dbReference type="Proteomes" id="UP000317429">
    <property type="component" value="Chromosome"/>
</dbReference>
<evidence type="ECO:0000313" key="4">
    <source>
        <dbReference type="EMBL" id="QDU87419.1"/>
    </source>
</evidence>
<evidence type="ECO:0000256" key="1">
    <source>
        <dbReference type="SAM" id="MobiDB-lite"/>
    </source>
</evidence>
<feature type="region of interest" description="Disordered" evidence="1">
    <location>
        <begin position="485"/>
        <end position="519"/>
    </location>
</feature>
<dbReference type="SUPFAM" id="SSF50998">
    <property type="entry name" value="Quinoprotein alcohol dehydrogenase-like"/>
    <property type="match status" value="1"/>
</dbReference>
<feature type="transmembrane region" description="Helical" evidence="2">
    <location>
        <begin position="107"/>
        <end position="125"/>
    </location>
</feature>
<protein>
    <submittedName>
        <fullName evidence="4">Outer membrane protein assembly factor BamB</fullName>
    </submittedName>
</protein>
<dbReference type="PANTHER" id="PTHR34512:SF30">
    <property type="entry name" value="OUTER MEMBRANE PROTEIN ASSEMBLY FACTOR BAMB"/>
    <property type="match status" value="1"/>
</dbReference>
<dbReference type="Gene3D" id="2.130.10.10">
    <property type="entry name" value="YVTN repeat-like/Quinoprotein amine dehydrogenase"/>
    <property type="match status" value="1"/>
</dbReference>
<reference evidence="4 5" key="1">
    <citation type="submission" date="2019-02" db="EMBL/GenBank/DDBJ databases">
        <title>Deep-cultivation of Planctomycetes and their phenomic and genomic characterization uncovers novel biology.</title>
        <authorList>
            <person name="Wiegand S."/>
            <person name="Jogler M."/>
            <person name="Boedeker C."/>
            <person name="Pinto D."/>
            <person name="Vollmers J."/>
            <person name="Rivas-Marin E."/>
            <person name="Kohn T."/>
            <person name="Peeters S.H."/>
            <person name="Heuer A."/>
            <person name="Rast P."/>
            <person name="Oberbeckmann S."/>
            <person name="Bunk B."/>
            <person name="Jeske O."/>
            <person name="Meyerdierks A."/>
            <person name="Storesund J.E."/>
            <person name="Kallscheuer N."/>
            <person name="Luecker S."/>
            <person name="Lage O.M."/>
            <person name="Pohl T."/>
            <person name="Merkel B.J."/>
            <person name="Hornburger P."/>
            <person name="Mueller R.-W."/>
            <person name="Bruemmer F."/>
            <person name="Labrenz M."/>
            <person name="Spormann A.M."/>
            <person name="Op den Camp H."/>
            <person name="Overmann J."/>
            <person name="Amann R."/>
            <person name="Jetten M.S.M."/>
            <person name="Mascher T."/>
            <person name="Medema M.H."/>
            <person name="Devos D.P."/>
            <person name="Kaster A.-K."/>
            <person name="Ovreas L."/>
            <person name="Rohde M."/>
            <person name="Galperin M.Y."/>
            <person name="Jogler C."/>
        </authorList>
    </citation>
    <scope>NUCLEOTIDE SEQUENCE [LARGE SCALE GENOMIC DNA]</scope>
    <source>
        <strain evidence="4 5">Pla175</strain>
    </source>
</reference>
<feature type="compositionally biased region" description="Low complexity" evidence="1">
    <location>
        <begin position="491"/>
        <end position="504"/>
    </location>
</feature>
<evidence type="ECO:0000259" key="3">
    <source>
        <dbReference type="Pfam" id="PF13360"/>
    </source>
</evidence>
<evidence type="ECO:0000256" key="2">
    <source>
        <dbReference type="SAM" id="Phobius"/>
    </source>
</evidence>
<keyword evidence="2" id="KW-0812">Transmembrane</keyword>
<dbReference type="InterPro" id="IPR002372">
    <property type="entry name" value="PQQ_rpt_dom"/>
</dbReference>
<proteinExistence type="predicted"/>
<dbReference type="PANTHER" id="PTHR34512">
    <property type="entry name" value="CELL SURFACE PROTEIN"/>
    <property type="match status" value="1"/>
</dbReference>
<dbReference type="Pfam" id="PF13360">
    <property type="entry name" value="PQQ_2"/>
    <property type="match status" value="1"/>
</dbReference>
<dbReference type="InterPro" id="IPR015943">
    <property type="entry name" value="WD40/YVTN_repeat-like_dom_sf"/>
</dbReference>
<name>A0A518D7J2_9BACT</name>
<dbReference type="OrthoDB" id="7051554at2"/>
<dbReference type="InterPro" id="IPR011047">
    <property type="entry name" value="Quinoprotein_ADH-like_sf"/>
</dbReference>
<evidence type="ECO:0000313" key="5">
    <source>
        <dbReference type="Proteomes" id="UP000317429"/>
    </source>
</evidence>
<feature type="transmembrane region" description="Helical" evidence="2">
    <location>
        <begin position="52"/>
        <end position="71"/>
    </location>
</feature>
<dbReference type="AlphaFoldDB" id="A0A518D7J2"/>
<sequence>MPAAPQKSRSRKWGRPPRVWPGVLIVALVWLSTTLPARFSSSGMTAPGVMEGVILGALGGTLLFLIWWLGFSRVPWGDRWRGLAIVIAALAAGLLGGFHPYMRAMPVAFYLLPSILLAAVAAMVVTRPLGWRRARWPTLVASLLPIVVWCCLRSNGMSGYLAADFAWRWTPTAEQEFLANLADPDASIAKPDSPGDSSIGEPLVASDTDWPEFRGPHRDGRLVGVEVRDDWAENPPRELWRRDVGPGWSSFCVIGDNVFTQEQRGEQEMVVCYDLNSGDERWASGVEARFDESTAGAGPRGTPTFDGGFLYTTGGSGVVQKLDARTGKQLWQRSLIDDTPMEVPPEWGFASSPLIVDRADGGKLAIVYAGDPRTKSLPLESNLPEAAIAYDTQTGEPVWRGGAGFHGYGSPHLATLLGVPQVVITSNAGAESLDPQTGKSLWFYDWPIGGFPRIVQPLVRGDDTLIIATGYGAGTHAIKLNHTVSRDAQRSASSDGAPSDSAPPDSAPPDSDPSKSAPLRVAANGDLWTTETVWQSKELKPYFNDLVEHEGFLYGFDGIFLTCIDPETGESSWPKRSRREVEFGQGQVLLVADSGLLVVTTELTGEVVLLRADPTKPEVLARIPAAQGKTWNHPVIAHGKLLVRNGREMVCFDVTEAEEPNAAQVSAQQTRRAR</sequence>
<keyword evidence="2" id="KW-1133">Transmembrane helix</keyword>
<dbReference type="RefSeq" id="WP_145281382.1">
    <property type="nucleotide sequence ID" value="NZ_CP036291.1"/>
</dbReference>
<accession>A0A518D7J2</accession>
<gene>
    <name evidence="4" type="primary">bamB_3</name>
    <name evidence="4" type="ORF">Pla175_07790</name>
</gene>
<dbReference type="KEGG" id="pnd:Pla175_07790"/>
<feature type="transmembrane region" description="Helical" evidence="2">
    <location>
        <begin position="83"/>
        <end position="101"/>
    </location>
</feature>
<keyword evidence="5" id="KW-1185">Reference proteome</keyword>
<feature type="domain" description="Pyrrolo-quinoline quinone repeat" evidence="3">
    <location>
        <begin position="237"/>
        <end position="340"/>
    </location>
</feature>